<dbReference type="AlphaFoldDB" id="A0A6I1ESD4"/>
<comment type="subcellular location">
    <subcellularLocation>
        <location evidence="10 11">Cytoplasm</location>
    </subcellularLocation>
</comment>
<dbReference type="InterPro" id="IPR005863">
    <property type="entry name" value="UDP-N-AcMur_synth"/>
</dbReference>
<dbReference type="GO" id="GO:0008360">
    <property type="term" value="P:regulation of cell shape"/>
    <property type="evidence" value="ECO:0007669"/>
    <property type="project" value="UniProtKB-KW"/>
</dbReference>
<keyword evidence="1 10" id="KW-0963">Cytoplasm</keyword>
<evidence type="ECO:0000313" key="15">
    <source>
        <dbReference type="EMBL" id="KAB7661779.1"/>
    </source>
</evidence>
<dbReference type="EC" id="6.3.2.10" evidence="10 11"/>
<evidence type="ECO:0000256" key="1">
    <source>
        <dbReference type="ARBA" id="ARBA00022490"/>
    </source>
</evidence>
<dbReference type="InterPro" id="IPR051046">
    <property type="entry name" value="MurCDEF_CellWall_CoF430Synth"/>
</dbReference>
<evidence type="ECO:0000256" key="8">
    <source>
        <dbReference type="ARBA" id="ARBA00023306"/>
    </source>
</evidence>
<evidence type="ECO:0000256" key="11">
    <source>
        <dbReference type="RuleBase" id="RU004136"/>
    </source>
</evidence>
<dbReference type="InterPro" id="IPR036615">
    <property type="entry name" value="Mur_ligase_C_dom_sf"/>
</dbReference>
<dbReference type="InterPro" id="IPR035911">
    <property type="entry name" value="MurE/MurF_N"/>
</dbReference>
<comment type="catalytic activity">
    <reaction evidence="10 11">
        <text>D-alanyl-D-alanine + UDP-N-acetyl-alpha-D-muramoyl-L-alanyl-gamma-D-glutamyl-meso-2,6-diaminopimelate + ATP = UDP-N-acetyl-alpha-D-muramoyl-L-alanyl-gamma-D-glutamyl-meso-2,6-diaminopimeloyl-D-alanyl-D-alanine + ADP + phosphate + H(+)</text>
        <dbReference type="Rhea" id="RHEA:28374"/>
        <dbReference type="ChEBI" id="CHEBI:15378"/>
        <dbReference type="ChEBI" id="CHEBI:30616"/>
        <dbReference type="ChEBI" id="CHEBI:43474"/>
        <dbReference type="ChEBI" id="CHEBI:57822"/>
        <dbReference type="ChEBI" id="CHEBI:61386"/>
        <dbReference type="ChEBI" id="CHEBI:83905"/>
        <dbReference type="ChEBI" id="CHEBI:456216"/>
        <dbReference type="EC" id="6.3.2.10"/>
    </reaction>
</comment>
<dbReference type="Gene3D" id="3.90.190.20">
    <property type="entry name" value="Mur ligase, C-terminal domain"/>
    <property type="match status" value="1"/>
</dbReference>
<dbReference type="NCBIfam" id="TIGR01143">
    <property type="entry name" value="murF"/>
    <property type="match status" value="1"/>
</dbReference>
<dbReference type="GO" id="GO:0071555">
    <property type="term" value="P:cell wall organization"/>
    <property type="evidence" value="ECO:0007669"/>
    <property type="project" value="UniProtKB-KW"/>
</dbReference>
<evidence type="ECO:0000256" key="5">
    <source>
        <dbReference type="ARBA" id="ARBA00022840"/>
    </source>
</evidence>
<comment type="caution">
    <text evidence="15">The sequence shown here is derived from an EMBL/GenBank/DDBJ whole genome shotgun (WGS) entry which is preliminary data.</text>
</comment>
<evidence type="ECO:0000256" key="6">
    <source>
        <dbReference type="ARBA" id="ARBA00022960"/>
    </source>
</evidence>
<feature type="domain" description="Mur ligase N-terminal catalytic" evidence="12">
    <location>
        <begin position="37"/>
        <end position="105"/>
    </location>
</feature>
<dbReference type="InterPro" id="IPR004101">
    <property type="entry name" value="Mur_ligase_C"/>
</dbReference>
<dbReference type="Pfam" id="PF02875">
    <property type="entry name" value="Mur_ligase_C"/>
    <property type="match status" value="1"/>
</dbReference>
<dbReference type="GO" id="GO:0005737">
    <property type="term" value="C:cytoplasm"/>
    <property type="evidence" value="ECO:0007669"/>
    <property type="project" value="UniProtKB-SubCell"/>
</dbReference>
<dbReference type="GO" id="GO:0005524">
    <property type="term" value="F:ATP binding"/>
    <property type="evidence" value="ECO:0007669"/>
    <property type="project" value="UniProtKB-UniRule"/>
</dbReference>
<feature type="domain" description="Mur ligase central" evidence="14">
    <location>
        <begin position="116"/>
        <end position="306"/>
    </location>
</feature>
<sequence>MEMDHPETLGWLKDALAEETVGLRLHHHHLEWSWKRITTDSREAGEGDVFVAIPGERFDGHDYAKKASEAGAVCLVVEHEIHGADAAQIIVRNARRALARIARAWRARFSCNLTAVGGSNGKTTTTQMVAAILRRRWGADEMLATEGNFNNDIGVSHTLMGLRFRHRAAVVEAGMNHRGEMAVLADMIRPTVAVLTNAQREHQAFLETVAETASENGLLIAALPESGHAVFPADDPCSDIWASLALARGVKSFTFSFDPAVPADLMCRLDADGALALEGERESFQIALRIAGLHNARNAAAAAAAALIQDIDPEVIREALESFEALPGRGARLHAAERFGGATLIDDAYNCNPDSAIASLRMLAREKAPRIFIFGDMAELGPSSEKWHAEVGAEAKRLGIDYFWTAGEKARAGALAFGIDGDRCRAFRDRDELIDALRELRADGGTIVVKASHSAGFSKIVDVLSGK</sequence>
<dbReference type="SUPFAM" id="SSF63418">
    <property type="entry name" value="MurE/MurF N-terminal domain"/>
    <property type="match status" value="1"/>
</dbReference>
<dbReference type="InterPro" id="IPR000713">
    <property type="entry name" value="Mur_ligase_N"/>
</dbReference>
<evidence type="ECO:0000256" key="10">
    <source>
        <dbReference type="HAMAP-Rule" id="MF_02019"/>
    </source>
</evidence>
<reference evidence="15 16" key="1">
    <citation type="submission" date="2019-10" db="EMBL/GenBank/DDBJ databases">
        <title>Genome diversity of Sutterella seckii.</title>
        <authorList>
            <person name="Chaplin A.V."/>
            <person name="Sokolova S.R."/>
            <person name="Mosin K.A."/>
            <person name="Ivanova E.L."/>
            <person name="Kochetkova T.O."/>
            <person name="Goltsov A.Y."/>
            <person name="Trofimov D.Y."/>
            <person name="Efimov B.A."/>
        </authorList>
    </citation>
    <scope>NUCLEOTIDE SEQUENCE [LARGE SCALE GENOMIC DNA]</scope>
    <source>
        <strain evidence="15 16">ASD393</strain>
    </source>
</reference>
<organism evidence="15 16">
    <name type="scientific">Sutterella seckii</name>
    <dbReference type="NCBI Taxonomy" id="1944635"/>
    <lineage>
        <taxon>Bacteria</taxon>
        <taxon>Pseudomonadati</taxon>
        <taxon>Pseudomonadota</taxon>
        <taxon>Betaproteobacteria</taxon>
        <taxon>Burkholderiales</taxon>
        <taxon>Sutterellaceae</taxon>
        <taxon>Sutterella</taxon>
    </lineage>
</organism>
<dbReference type="Proteomes" id="UP000430564">
    <property type="component" value="Unassembled WGS sequence"/>
</dbReference>
<dbReference type="PANTHER" id="PTHR43024">
    <property type="entry name" value="UDP-N-ACETYLMURAMOYL-TRIPEPTIDE--D-ALANYL-D-ALANINE LIGASE"/>
    <property type="match status" value="1"/>
</dbReference>
<name>A0A6I1ESD4_9BURK</name>
<evidence type="ECO:0000259" key="12">
    <source>
        <dbReference type="Pfam" id="PF01225"/>
    </source>
</evidence>
<dbReference type="Gene3D" id="3.40.1190.10">
    <property type="entry name" value="Mur-like, catalytic domain"/>
    <property type="match status" value="1"/>
</dbReference>
<dbReference type="RefSeq" id="WP_152157924.1">
    <property type="nucleotide sequence ID" value="NZ_WEHX01000015.1"/>
</dbReference>
<evidence type="ECO:0000256" key="3">
    <source>
        <dbReference type="ARBA" id="ARBA00022618"/>
    </source>
</evidence>
<evidence type="ECO:0000256" key="2">
    <source>
        <dbReference type="ARBA" id="ARBA00022598"/>
    </source>
</evidence>
<evidence type="ECO:0000259" key="13">
    <source>
        <dbReference type="Pfam" id="PF02875"/>
    </source>
</evidence>
<dbReference type="InterPro" id="IPR013221">
    <property type="entry name" value="Mur_ligase_cen"/>
</dbReference>
<evidence type="ECO:0000256" key="4">
    <source>
        <dbReference type="ARBA" id="ARBA00022741"/>
    </source>
</evidence>
<comment type="similarity">
    <text evidence="10">Belongs to the MurCDEF family. MurF subfamily.</text>
</comment>
<evidence type="ECO:0000259" key="14">
    <source>
        <dbReference type="Pfam" id="PF08245"/>
    </source>
</evidence>
<evidence type="ECO:0000313" key="16">
    <source>
        <dbReference type="Proteomes" id="UP000430564"/>
    </source>
</evidence>
<keyword evidence="4 10" id="KW-0547">Nucleotide-binding</keyword>
<accession>A0A6I1ESD4</accession>
<keyword evidence="2 10" id="KW-0436">Ligase</keyword>
<feature type="binding site" evidence="10">
    <location>
        <begin position="118"/>
        <end position="124"/>
    </location>
    <ligand>
        <name>ATP</name>
        <dbReference type="ChEBI" id="CHEBI:30616"/>
    </ligand>
</feature>
<dbReference type="GO" id="GO:0047480">
    <property type="term" value="F:UDP-N-acetylmuramoyl-tripeptide-D-alanyl-D-alanine ligase activity"/>
    <property type="evidence" value="ECO:0007669"/>
    <property type="project" value="UniProtKB-UniRule"/>
</dbReference>
<dbReference type="GO" id="GO:0009252">
    <property type="term" value="P:peptidoglycan biosynthetic process"/>
    <property type="evidence" value="ECO:0007669"/>
    <property type="project" value="UniProtKB-UniRule"/>
</dbReference>
<keyword evidence="8 10" id="KW-0131">Cell cycle</keyword>
<dbReference type="SUPFAM" id="SSF53623">
    <property type="entry name" value="MurD-like peptide ligases, catalytic domain"/>
    <property type="match status" value="1"/>
</dbReference>
<proteinExistence type="inferred from homology"/>
<dbReference type="Pfam" id="PF08245">
    <property type="entry name" value="Mur_ligase_M"/>
    <property type="match status" value="1"/>
</dbReference>
<gene>
    <name evidence="10 15" type="primary">murF</name>
    <name evidence="15" type="ORF">GBM95_04135</name>
</gene>
<comment type="pathway">
    <text evidence="10 11">Cell wall biogenesis; peptidoglycan biosynthesis.</text>
</comment>
<dbReference type="GO" id="GO:0051301">
    <property type="term" value="P:cell division"/>
    <property type="evidence" value="ECO:0007669"/>
    <property type="project" value="UniProtKB-KW"/>
</dbReference>
<keyword evidence="5 10" id="KW-0067">ATP-binding</keyword>
<dbReference type="OrthoDB" id="9801978at2"/>
<evidence type="ECO:0000256" key="7">
    <source>
        <dbReference type="ARBA" id="ARBA00022984"/>
    </source>
</evidence>
<dbReference type="PANTHER" id="PTHR43024:SF1">
    <property type="entry name" value="UDP-N-ACETYLMURAMOYL-TRIPEPTIDE--D-ALANYL-D-ALANINE LIGASE"/>
    <property type="match status" value="1"/>
</dbReference>
<evidence type="ECO:0000256" key="9">
    <source>
        <dbReference type="ARBA" id="ARBA00023316"/>
    </source>
</evidence>
<dbReference type="UniPathway" id="UPA00219"/>
<keyword evidence="3 10" id="KW-0132">Cell division</keyword>
<dbReference type="SUPFAM" id="SSF53244">
    <property type="entry name" value="MurD-like peptide ligases, peptide-binding domain"/>
    <property type="match status" value="1"/>
</dbReference>
<dbReference type="HAMAP" id="MF_02019">
    <property type="entry name" value="MurF"/>
    <property type="match status" value="1"/>
</dbReference>
<dbReference type="Pfam" id="PF01225">
    <property type="entry name" value="Mur_ligase"/>
    <property type="match status" value="1"/>
</dbReference>
<keyword evidence="9 10" id="KW-0961">Cell wall biogenesis/degradation</keyword>
<comment type="function">
    <text evidence="10 11">Involved in cell wall formation. Catalyzes the final step in the synthesis of UDP-N-acetylmuramoyl-pentapeptide, the precursor of murein.</text>
</comment>
<protein>
    <recommendedName>
        <fullName evidence="10 11">UDP-N-acetylmuramoyl-tripeptide--D-alanyl-D-alanine ligase</fullName>
        <ecNumber evidence="10 11">6.3.2.10</ecNumber>
    </recommendedName>
    <alternativeName>
        <fullName evidence="10">D-alanyl-D-alanine-adding enzyme</fullName>
    </alternativeName>
</protein>
<feature type="domain" description="Mur ligase C-terminal" evidence="13">
    <location>
        <begin position="334"/>
        <end position="452"/>
    </location>
</feature>
<keyword evidence="7 10" id="KW-0573">Peptidoglycan synthesis</keyword>
<dbReference type="EMBL" id="WEHX01000015">
    <property type="protein sequence ID" value="KAB7661779.1"/>
    <property type="molecule type" value="Genomic_DNA"/>
</dbReference>
<keyword evidence="6 10" id="KW-0133">Cell shape</keyword>
<dbReference type="InterPro" id="IPR036565">
    <property type="entry name" value="Mur-like_cat_sf"/>
</dbReference>
<dbReference type="Gene3D" id="3.40.1390.10">
    <property type="entry name" value="MurE/MurF, N-terminal domain"/>
    <property type="match status" value="1"/>
</dbReference>